<evidence type="ECO:0000313" key="1">
    <source>
        <dbReference type="EMBL" id="CAG8616945.1"/>
    </source>
</evidence>
<sequence>IIETWEESSKTTKYYSEIKSYKVPKIKLDIECEEHEIVQLKDLNIYVEELT</sequence>
<comment type="caution">
    <text evidence="1">The sequence shown here is derived from an EMBL/GenBank/DDBJ whole genome shotgun (WGS) entry which is preliminary data.</text>
</comment>
<proteinExistence type="predicted"/>
<reference evidence="1" key="1">
    <citation type="submission" date="2021-06" db="EMBL/GenBank/DDBJ databases">
        <authorList>
            <person name="Kallberg Y."/>
            <person name="Tangrot J."/>
            <person name="Rosling A."/>
        </authorList>
    </citation>
    <scope>NUCLEOTIDE SEQUENCE</scope>
    <source>
        <strain evidence="1">MA453B</strain>
    </source>
</reference>
<name>A0A9N9CZA7_9GLOM</name>
<organism evidence="1 2">
    <name type="scientific">Dentiscutata erythropus</name>
    <dbReference type="NCBI Taxonomy" id="1348616"/>
    <lineage>
        <taxon>Eukaryota</taxon>
        <taxon>Fungi</taxon>
        <taxon>Fungi incertae sedis</taxon>
        <taxon>Mucoromycota</taxon>
        <taxon>Glomeromycotina</taxon>
        <taxon>Glomeromycetes</taxon>
        <taxon>Diversisporales</taxon>
        <taxon>Gigasporaceae</taxon>
        <taxon>Dentiscutata</taxon>
    </lineage>
</organism>
<dbReference type="Proteomes" id="UP000789405">
    <property type="component" value="Unassembled WGS sequence"/>
</dbReference>
<dbReference type="EMBL" id="CAJVPY010004356">
    <property type="protein sequence ID" value="CAG8616945.1"/>
    <property type="molecule type" value="Genomic_DNA"/>
</dbReference>
<accession>A0A9N9CZA7</accession>
<gene>
    <name evidence="1" type="ORF">DERYTH_LOCUS8436</name>
</gene>
<keyword evidence="2" id="KW-1185">Reference proteome</keyword>
<feature type="non-terminal residue" evidence="1">
    <location>
        <position position="1"/>
    </location>
</feature>
<protein>
    <submittedName>
        <fullName evidence="1">1257_t:CDS:1</fullName>
    </submittedName>
</protein>
<evidence type="ECO:0000313" key="2">
    <source>
        <dbReference type="Proteomes" id="UP000789405"/>
    </source>
</evidence>
<dbReference type="AlphaFoldDB" id="A0A9N9CZA7"/>